<dbReference type="EMBL" id="JBBMEX010000011">
    <property type="protein sequence ID" value="MEQ2558382.1"/>
    <property type="molecule type" value="Genomic_DNA"/>
</dbReference>
<feature type="transmembrane region" description="Helical" evidence="1">
    <location>
        <begin position="169"/>
        <end position="185"/>
    </location>
</feature>
<feature type="transmembrane region" description="Helical" evidence="1">
    <location>
        <begin position="447"/>
        <end position="466"/>
    </location>
</feature>
<feature type="transmembrane region" description="Helical" evidence="1">
    <location>
        <begin position="86"/>
        <end position="110"/>
    </location>
</feature>
<feature type="transmembrane region" description="Helical" evidence="1">
    <location>
        <begin position="12"/>
        <end position="33"/>
    </location>
</feature>
<gene>
    <name evidence="2" type="ORF">WMO43_10965</name>
</gene>
<feature type="transmembrane region" description="Helical" evidence="1">
    <location>
        <begin position="473"/>
        <end position="491"/>
    </location>
</feature>
<feature type="transmembrane region" description="Helical" evidence="1">
    <location>
        <begin position="323"/>
        <end position="347"/>
    </location>
</feature>
<feature type="transmembrane region" description="Helical" evidence="1">
    <location>
        <begin position="281"/>
        <end position="302"/>
    </location>
</feature>
<keyword evidence="1" id="KW-1133">Transmembrane helix</keyword>
<feature type="transmembrane region" description="Helical" evidence="1">
    <location>
        <begin position="122"/>
        <end position="139"/>
    </location>
</feature>
<keyword evidence="1" id="KW-0472">Membrane</keyword>
<feature type="transmembrane region" description="Helical" evidence="1">
    <location>
        <begin position="145"/>
        <end position="162"/>
    </location>
</feature>
<evidence type="ECO:0000313" key="2">
    <source>
        <dbReference type="EMBL" id="MEQ2558382.1"/>
    </source>
</evidence>
<feature type="transmembrane region" description="Helical" evidence="1">
    <location>
        <begin position="191"/>
        <end position="207"/>
    </location>
</feature>
<keyword evidence="3" id="KW-1185">Reference proteome</keyword>
<proteinExistence type="predicted"/>
<protein>
    <submittedName>
        <fullName evidence="2">Uncharacterized protein</fullName>
    </submittedName>
</protein>
<feature type="transmembrane region" description="Helical" evidence="1">
    <location>
        <begin position="399"/>
        <end position="419"/>
    </location>
</feature>
<organism evidence="2 3">
    <name type="scientific">Maccoyibacter intestinihominis</name>
    <dbReference type="NCBI Taxonomy" id="3133499"/>
    <lineage>
        <taxon>Bacteria</taxon>
        <taxon>Bacillati</taxon>
        <taxon>Bacillota</taxon>
        <taxon>Clostridia</taxon>
        <taxon>Lachnospirales</taxon>
        <taxon>Lachnospiraceae</taxon>
        <taxon>Maccoyibacter</taxon>
    </lineage>
</organism>
<dbReference type="RefSeq" id="WP_353531202.1">
    <property type="nucleotide sequence ID" value="NZ_JBBMEX010000011.1"/>
</dbReference>
<dbReference type="Proteomes" id="UP001454489">
    <property type="component" value="Unassembled WGS sequence"/>
</dbReference>
<feature type="transmembrane region" description="Helical" evidence="1">
    <location>
        <begin position="212"/>
        <end position="229"/>
    </location>
</feature>
<reference evidence="2 3" key="1">
    <citation type="submission" date="2024-03" db="EMBL/GenBank/DDBJ databases">
        <title>Human intestinal bacterial collection.</title>
        <authorList>
            <person name="Pauvert C."/>
            <person name="Hitch T.C.A."/>
            <person name="Clavel T."/>
        </authorList>
    </citation>
    <scope>NUCLEOTIDE SEQUENCE [LARGE SCALE GENOMIC DNA]</scope>
    <source>
        <strain evidence="2 3">CLA-AA-H185</strain>
    </source>
</reference>
<keyword evidence="1" id="KW-0812">Transmembrane</keyword>
<comment type="caution">
    <text evidence="2">The sequence shown here is derived from an EMBL/GenBank/DDBJ whole genome shotgun (WGS) entry which is preliminary data.</text>
</comment>
<feature type="transmembrane region" description="Helical" evidence="1">
    <location>
        <begin position="367"/>
        <end position="387"/>
    </location>
</feature>
<accession>A0ABV1HH93</accession>
<evidence type="ECO:0000313" key="3">
    <source>
        <dbReference type="Proteomes" id="UP001454489"/>
    </source>
</evidence>
<sequence length="1106" mass="124103">MDNRMTGIRQKTGYIWAFLIAFLPRLFWSLQAIPLRTVSDELSTMNGAVFFSSQNWNAVVSKAGYYGFGMSILATPLMQWIKDPVILYRTLLVCTGVLESVAAVICFYLIKRVFGITDEKKALLMTATISYVTVVRTTVFYNEHMLMLISWCICLVLAKLVLTEEPKKRAMWTGFFVLLMLYALTVHARTTTYIFAAVLVIALYGIMYRKKLVSLPVLGILTAGGYILMKKGIKMYQSVVWSAAEGVRNTRVNIGEEKLALLKTAEGIKSCLFTIFGQINIASMISGGLLITALVMVILLIVKKGKEAFVLKTIQADNAEERLYFVIGSFFVLCTGMTIAAQSLTWIATATNAIMDGYGTKEYGTKAFTYLRYMMPYLQPLLMLVFVTMEKQKDVFLNCFYKSIKYIVLFQGIWLAFILPYCYGNKQAGEEFICFALTDRNVATAHTYLPATLVFVVMLLIFFWAGKKEKFHVIMLVLLVTAGYKYCYNAYNWDILTQKENEKKIDTVYQVLGSGELGKEQLTDKLYGLDLSGAEDHQVYYLLQYYFADYKVIPRYPSEDEKEAILFTNRREITNTEVLENYLCIELDSEEYLWVKGEKLQNKILEQVEKNHKKEYHVDLETLYDASSNRNQTDTMSSNGAVGCFATTKGETFSSGEYDFTFTFHVESDENNGEKLATVDIADAITGESYVSGKLQAADVKDGVGKVRFSIPMSNAQNLQIRFFANSSVPVELADIMYKKTSLTDHVGAIYQTETEQLSRIANKIESNADIPMVSEYDSLRWFADYSDMQKAMKANSVFYCEAQKAVEGQQNGKLLLMENRSGGSLIFDLLEQYLVIGKTEHYTLFAKKELRDEIAAQGIRMYSGDKGLSVDYYCLDNDGVIDTAKQIYIPFGTYELTVTGNHCSTGQESVGVLYSSLNRVESPEMIAGDVVKEDGTFEIQKKISIYGLEGLKGNKLMFKMSAQQETGQARLWLKQTSNRNLVPVKGLSVLGDAKQDEEGILLGKEEGIKLFGPYISAPAGFYQVTFEFERDGGVQGDLGSVDIAYATEVLVAGSISDSSFDGKKGKVVLEVEITEDDTDPLLEFRTSITGADDSLRLTAVTIEPQ</sequence>
<evidence type="ECO:0000256" key="1">
    <source>
        <dbReference type="SAM" id="Phobius"/>
    </source>
</evidence>
<name>A0ABV1HH93_9FIRM</name>